<proteinExistence type="predicted"/>
<dbReference type="EMBL" id="VSSQ01010241">
    <property type="protein sequence ID" value="MPM43805.1"/>
    <property type="molecule type" value="Genomic_DNA"/>
</dbReference>
<accession>A0A644ZSE8</accession>
<evidence type="ECO:0000259" key="1">
    <source>
        <dbReference type="Pfam" id="PF00188"/>
    </source>
</evidence>
<gene>
    <name evidence="2" type="ORF">SDC9_90482</name>
</gene>
<protein>
    <recommendedName>
        <fullName evidence="1">SCP domain-containing protein</fullName>
    </recommendedName>
</protein>
<sequence length="94" mass="9985">MASSNFFGHTGSNGSDLASRLSAAGYAYRAAAENIYAGQGSSLNNAYAAVSAWMDSDGHRANILNGVYTEIGVGYWCDSNSKYEGYFTADFGDR</sequence>
<dbReference type="Gene3D" id="3.40.33.10">
    <property type="entry name" value="CAP"/>
    <property type="match status" value="1"/>
</dbReference>
<evidence type="ECO:0000313" key="2">
    <source>
        <dbReference type="EMBL" id="MPM43805.1"/>
    </source>
</evidence>
<dbReference type="SUPFAM" id="SSF55797">
    <property type="entry name" value="PR-1-like"/>
    <property type="match status" value="1"/>
</dbReference>
<dbReference type="Pfam" id="PF00188">
    <property type="entry name" value="CAP"/>
    <property type="match status" value="1"/>
</dbReference>
<organism evidence="2">
    <name type="scientific">bioreactor metagenome</name>
    <dbReference type="NCBI Taxonomy" id="1076179"/>
    <lineage>
        <taxon>unclassified sequences</taxon>
        <taxon>metagenomes</taxon>
        <taxon>ecological metagenomes</taxon>
    </lineage>
</organism>
<name>A0A644ZSE8_9ZZZZ</name>
<comment type="caution">
    <text evidence="2">The sequence shown here is derived from an EMBL/GenBank/DDBJ whole genome shotgun (WGS) entry which is preliminary data.</text>
</comment>
<reference evidence="2" key="1">
    <citation type="submission" date="2019-08" db="EMBL/GenBank/DDBJ databases">
        <authorList>
            <person name="Kucharzyk K."/>
            <person name="Murdoch R.W."/>
            <person name="Higgins S."/>
            <person name="Loffler F."/>
        </authorList>
    </citation>
    <scope>NUCLEOTIDE SEQUENCE</scope>
</reference>
<feature type="domain" description="SCP" evidence="1">
    <location>
        <begin position="1"/>
        <end position="91"/>
    </location>
</feature>
<dbReference type="AlphaFoldDB" id="A0A644ZSE8"/>
<dbReference type="PANTHER" id="PTHR31157">
    <property type="entry name" value="SCP DOMAIN-CONTAINING PROTEIN"/>
    <property type="match status" value="1"/>
</dbReference>
<dbReference type="InterPro" id="IPR035940">
    <property type="entry name" value="CAP_sf"/>
</dbReference>
<dbReference type="CDD" id="cd05379">
    <property type="entry name" value="CAP_bacterial"/>
    <property type="match status" value="1"/>
</dbReference>
<dbReference type="PANTHER" id="PTHR31157:SF1">
    <property type="entry name" value="SCP DOMAIN-CONTAINING PROTEIN"/>
    <property type="match status" value="1"/>
</dbReference>
<dbReference type="InterPro" id="IPR014044">
    <property type="entry name" value="CAP_dom"/>
</dbReference>